<protein>
    <submittedName>
        <fullName evidence="2">Uncharacterized protein</fullName>
    </submittedName>
</protein>
<gene>
    <name evidence="2" type="ORF">FA13DRAFT_1640282</name>
</gene>
<dbReference type="STRING" id="71717.A0A4Y7SMR0"/>
<organism evidence="2 3">
    <name type="scientific">Coprinellus micaceus</name>
    <name type="common">Glistening ink-cap mushroom</name>
    <name type="synonym">Coprinus micaceus</name>
    <dbReference type="NCBI Taxonomy" id="71717"/>
    <lineage>
        <taxon>Eukaryota</taxon>
        <taxon>Fungi</taxon>
        <taxon>Dikarya</taxon>
        <taxon>Basidiomycota</taxon>
        <taxon>Agaricomycotina</taxon>
        <taxon>Agaricomycetes</taxon>
        <taxon>Agaricomycetidae</taxon>
        <taxon>Agaricales</taxon>
        <taxon>Agaricineae</taxon>
        <taxon>Psathyrellaceae</taxon>
        <taxon>Coprinellus</taxon>
    </lineage>
</organism>
<evidence type="ECO:0000313" key="2">
    <source>
        <dbReference type="EMBL" id="TEB23160.1"/>
    </source>
</evidence>
<dbReference type="PANTHER" id="PTHR46579">
    <property type="entry name" value="F5/8 TYPE C DOMAIN-CONTAINING PROTEIN-RELATED"/>
    <property type="match status" value="1"/>
</dbReference>
<dbReference type="EMBL" id="QPFP01000081">
    <property type="protein sequence ID" value="TEB23160.1"/>
    <property type="molecule type" value="Genomic_DNA"/>
</dbReference>
<dbReference type="PANTHER" id="PTHR46579:SF1">
    <property type="entry name" value="F5_8 TYPE C DOMAIN-CONTAINING PROTEIN"/>
    <property type="match status" value="1"/>
</dbReference>
<dbReference type="AlphaFoldDB" id="A0A4Y7SMR0"/>
<evidence type="ECO:0000313" key="3">
    <source>
        <dbReference type="Proteomes" id="UP000298030"/>
    </source>
</evidence>
<name>A0A4Y7SMR0_COPMI</name>
<dbReference type="Proteomes" id="UP000298030">
    <property type="component" value="Unassembled WGS sequence"/>
</dbReference>
<keyword evidence="3" id="KW-1185">Reference proteome</keyword>
<reference evidence="2 3" key="1">
    <citation type="journal article" date="2019" name="Nat. Ecol. Evol.">
        <title>Megaphylogeny resolves global patterns of mushroom evolution.</title>
        <authorList>
            <person name="Varga T."/>
            <person name="Krizsan K."/>
            <person name="Foldi C."/>
            <person name="Dima B."/>
            <person name="Sanchez-Garcia M."/>
            <person name="Sanchez-Ramirez S."/>
            <person name="Szollosi G.J."/>
            <person name="Szarkandi J.G."/>
            <person name="Papp V."/>
            <person name="Albert L."/>
            <person name="Andreopoulos W."/>
            <person name="Angelini C."/>
            <person name="Antonin V."/>
            <person name="Barry K.W."/>
            <person name="Bougher N.L."/>
            <person name="Buchanan P."/>
            <person name="Buyck B."/>
            <person name="Bense V."/>
            <person name="Catcheside P."/>
            <person name="Chovatia M."/>
            <person name="Cooper J."/>
            <person name="Damon W."/>
            <person name="Desjardin D."/>
            <person name="Finy P."/>
            <person name="Geml J."/>
            <person name="Haridas S."/>
            <person name="Hughes K."/>
            <person name="Justo A."/>
            <person name="Karasinski D."/>
            <person name="Kautmanova I."/>
            <person name="Kiss B."/>
            <person name="Kocsube S."/>
            <person name="Kotiranta H."/>
            <person name="LaButti K.M."/>
            <person name="Lechner B.E."/>
            <person name="Liimatainen K."/>
            <person name="Lipzen A."/>
            <person name="Lukacs Z."/>
            <person name="Mihaltcheva S."/>
            <person name="Morgado L.N."/>
            <person name="Niskanen T."/>
            <person name="Noordeloos M.E."/>
            <person name="Ohm R.A."/>
            <person name="Ortiz-Santana B."/>
            <person name="Ovrebo C."/>
            <person name="Racz N."/>
            <person name="Riley R."/>
            <person name="Savchenko A."/>
            <person name="Shiryaev A."/>
            <person name="Soop K."/>
            <person name="Spirin V."/>
            <person name="Szebenyi C."/>
            <person name="Tomsovsky M."/>
            <person name="Tulloss R.E."/>
            <person name="Uehling J."/>
            <person name="Grigoriev I.V."/>
            <person name="Vagvolgyi C."/>
            <person name="Papp T."/>
            <person name="Martin F.M."/>
            <person name="Miettinen O."/>
            <person name="Hibbett D.S."/>
            <person name="Nagy L.G."/>
        </authorList>
    </citation>
    <scope>NUCLEOTIDE SEQUENCE [LARGE SCALE GENOMIC DNA]</scope>
    <source>
        <strain evidence="2 3">FP101781</strain>
    </source>
</reference>
<dbReference type="OrthoDB" id="2404451at2759"/>
<comment type="caution">
    <text evidence="2">The sequence shown here is derived from an EMBL/GenBank/DDBJ whole genome shotgun (WGS) entry which is preliminary data.</text>
</comment>
<accession>A0A4Y7SMR0</accession>
<sequence length="401" mass="45862">MFDLHAYQLLKTGDIIAIERGLGIRGHNALCPCRNCTMKGVRIASTGGTNYYIPLRLPTDGQQQQAHKEPSSSREPGSLPKRTHKTWVLTLTHMDAAGSGERERIGKENGLREWPIFTRVGSLDYAKSFPWDWMHLLLENIVPNLLDLWMGRFKGLDEGDGGYRIPDSIWGQIAQETEEATKTIPTEFVRVLKNITAHRSGFTAESYCFWFCYLFPVLLRNRFQQQKYYQHGCLLVKIMKCCLQFSITEKELDELEADIIEWVRKYERCVRSNYDLPLTLNGKEVDTVWYGRVMSIMAVDLPGDRNVYGKCAGKTHLLAVVQPCNTGQKDARKELVAYKDYAQPVAIDLNHITALVGRAKSRNQWHILDRFEDCALAAFDGHEERGEGVEDDGADWHIFEQ</sequence>
<proteinExistence type="predicted"/>
<evidence type="ECO:0000256" key="1">
    <source>
        <dbReference type="SAM" id="MobiDB-lite"/>
    </source>
</evidence>
<feature type="region of interest" description="Disordered" evidence="1">
    <location>
        <begin position="60"/>
        <end position="80"/>
    </location>
</feature>